<name>A0A5S5C0K7_9FLAO</name>
<organism evidence="1 2">
    <name type="scientific">Aquimarina intermedia</name>
    <dbReference type="NCBI Taxonomy" id="350814"/>
    <lineage>
        <taxon>Bacteria</taxon>
        <taxon>Pseudomonadati</taxon>
        <taxon>Bacteroidota</taxon>
        <taxon>Flavobacteriia</taxon>
        <taxon>Flavobacteriales</taxon>
        <taxon>Flavobacteriaceae</taxon>
        <taxon>Aquimarina</taxon>
    </lineage>
</organism>
<reference evidence="1 2" key="1">
    <citation type="submission" date="2019-07" db="EMBL/GenBank/DDBJ databases">
        <title>Genomic Encyclopedia of Archaeal and Bacterial Type Strains, Phase II (KMG-II): from individual species to whole genera.</title>
        <authorList>
            <person name="Goeker M."/>
        </authorList>
    </citation>
    <scope>NUCLEOTIDE SEQUENCE [LARGE SCALE GENOMIC DNA]</scope>
    <source>
        <strain evidence="1 2">DSM 17527</strain>
    </source>
</reference>
<evidence type="ECO:0000313" key="2">
    <source>
        <dbReference type="Proteomes" id="UP000324376"/>
    </source>
</evidence>
<proteinExistence type="predicted"/>
<sequence>MTTLFKKLKLPSSLDEILILNEPEGFASELDKLQNISIKESLVQVSEVDFAIVFVTDIKEIENRIETLYPKLIGDAILWFAHPNQNSKRFISNISSSYGWGILDDYDLIAVKKLAINKDWEGIRFRKATYTNPYMRLKQKFLNKRKSSITKTPKTT</sequence>
<protein>
    <recommendedName>
        <fullName evidence="3">DUF3052 family protein</fullName>
    </recommendedName>
</protein>
<keyword evidence="2" id="KW-1185">Reference proteome</keyword>
<comment type="caution">
    <text evidence="1">The sequence shown here is derived from an EMBL/GenBank/DDBJ whole genome shotgun (WGS) entry which is preliminary data.</text>
</comment>
<accession>A0A5S5C0K7</accession>
<gene>
    <name evidence="1" type="ORF">BD809_106209</name>
</gene>
<dbReference type="Proteomes" id="UP000324376">
    <property type="component" value="Unassembled WGS sequence"/>
</dbReference>
<dbReference type="RefSeq" id="WP_211356712.1">
    <property type="nucleotide sequence ID" value="NZ_VNHU01000006.1"/>
</dbReference>
<dbReference type="AlphaFoldDB" id="A0A5S5C0K7"/>
<dbReference type="EMBL" id="VNHU01000006">
    <property type="protein sequence ID" value="TYP72955.1"/>
    <property type="molecule type" value="Genomic_DNA"/>
</dbReference>
<evidence type="ECO:0008006" key="3">
    <source>
        <dbReference type="Google" id="ProtNLM"/>
    </source>
</evidence>
<evidence type="ECO:0000313" key="1">
    <source>
        <dbReference type="EMBL" id="TYP72955.1"/>
    </source>
</evidence>